<dbReference type="GO" id="GO:0005886">
    <property type="term" value="C:plasma membrane"/>
    <property type="evidence" value="ECO:0007669"/>
    <property type="project" value="UniProtKB-SubCell"/>
</dbReference>
<dbReference type="PANTHER" id="PTHR43124">
    <property type="entry name" value="PURINE EFFLUX PUMP PBUE"/>
    <property type="match status" value="1"/>
</dbReference>
<dbReference type="InterPro" id="IPR020846">
    <property type="entry name" value="MFS_dom"/>
</dbReference>
<evidence type="ECO:0000313" key="10">
    <source>
        <dbReference type="Proteomes" id="UP000242972"/>
    </source>
</evidence>
<keyword evidence="2" id="KW-0813">Transport</keyword>
<dbReference type="GO" id="GO:0022857">
    <property type="term" value="F:transmembrane transporter activity"/>
    <property type="evidence" value="ECO:0007669"/>
    <property type="project" value="InterPro"/>
</dbReference>
<keyword evidence="3" id="KW-1003">Cell membrane</keyword>
<evidence type="ECO:0000256" key="3">
    <source>
        <dbReference type="ARBA" id="ARBA00022475"/>
    </source>
</evidence>
<evidence type="ECO:0000313" key="9">
    <source>
        <dbReference type="EMBL" id="PSR26127.1"/>
    </source>
</evidence>
<feature type="transmembrane region" description="Helical" evidence="7">
    <location>
        <begin position="386"/>
        <end position="405"/>
    </location>
</feature>
<dbReference type="AlphaFoldDB" id="A0A2T2WV51"/>
<feature type="transmembrane region" description="Helical" evidence="7">
    <location>
        <begin position="233"/>
        <end position="254"/>
    </location>
</feature>
<evidence type="ECO:0000256" key="1">
    <source>
        <dbReference type="ARBA" id="ARBA00004651"/>
    </source>
</evidence>
<comment type="caution">
    <text evidence="9">The sequence shown here is derived from an EMBL/GenBank/DDBJ whole genome shotgun (WGS) entry which is preliminary data.</text>
</comment>
<feature type="transmembrane region" description="Helical" evidence="7">
    <location>
        <begin position="297"/>
        <end position="315"/>
    </location>
</feature>
<accession>A0A2T2WV51</accession>
<organism evidence="9 10">
    <name type="scientific">Sulfobacillus benefaciens</name>
    <dbReference type="NCBI Taxonomy" id="453960"/>
    <lineage>
        <taxon>Bacteria</taxon>
        <taxon>Bacillati</taxon>
        <taxon>Bacillota</taxon>
        <taxon>Clostridia</taxon>
        <taxon>Eubacteriales</taxon>
        <taxon>Clostridiales Family XVII. Incertae Sedis</taxon>
        <taxon>Sulfobacillus</taxon>
    </lineage>
</organism>
<feature type="transmembrane region" description="Helical" evidence="7">
    <location>
        <begin position="59"/>
        <end position="82"/>
    </location>
</feature>
<dbReference type="EMBL" id="PXYW01000132">
    <property type="protein sequence ID" value="PSR26127.1"/>
    <property type="molecule type" value="Genomic_DNA"/>
</dbReference>
<protein>
    <recommendedName>
        <fullName evidence="8">Major facilitator superfamily (MFS) profile domain-containing protein</fullName>
    </recommendedName>
</protein>
<dbReference type="Pfam" id="PF07690">
    <property type="entry name" value="MFS_1"/>
    <property type="match status" value="1"/>
</dbReference>
<dbReference type="PANTHER" id="PTHR43124:SF3">
    <property type="entry name" value="CHLORAMPHENICOL EFFLUX PUMP RV0191"/>
    <property type="match status" value="1"/>
</dbReference>
<dbReference type="InterPro" id="IPR050189">
    <property type="entry name" value="MFS_Efflux_Transporters"/>
</dbReference>
<evidence type="ECO:0000256" key="7">
    <source>
        <dbReference type="SAM" id="Phobius"/>
    </source>
</evidence>
<feature type="transmembrane region" description="Helical" evidence="7">
    <location>
        <begin position="266"/>
        <end position="290"/>
    </location>
</feature>
<sequence>MISRGGEILAIKYEPSADWPAYSRQVLFWNWLTWIFNFIDRGLIGPLLPLMIPFFHLSLTAAGGLVSLFFVGYLSTFFGGFISDKVGRKKVIGPSVLGFGTVTGITALANSVPFLAGIRILTGVFEGFQYPTGAAWVSETYPYSRRAKALAFWETGYSIGTLLGIVLATLIAAHWGWRAPWPISGLLSIIAGILLIVFVKERPRQHSPGYQEAMVLSSGQAPHLSEVWKKRNVWVVFILHGLYNFTFWMAGAWIPLYVIHVRHLSFVGGGLLSGVLFGGITIGLVVSGFVADKIGRVRAISYMSFVSAILLFIFTQTSSPLGLFLLIALGGIFGAYIPTAIALVTDTTNPLVSGTAFGIALFGAELGAVLGPVTGGFIAQHFGLQTAMYFLPASILVAAMLVWLAEDPRSKLTISQSPEDIIESGT</sequence>
<feature type="domain" description="Major facilitator superfamily (MFS) profile" evidence="8">
    <location>
        <begin position="26"/>
        <end position="411"/>
    </location>
</feature>
<dbReference type="InterPro" id="IPR036259">
    <property type="entry name" value="MFS_trans_sf"/>
</dbReference>
<evidence type="ECO:0000256" key="2">
    <source>
        <dbReference type="ARBA" id="ARBA00022448"/>
    </source>
</evidence>
<feature type="transmembrane region" description="Helical" evidence="7">
    <location>
        <begin position="356"/>
        <end position="380"/>
    </location>
</feature>
<evidence type="ECO:0000256" key="4">
    <source>
        <dbReference type="ARBA" id="ARBA00022692"/>
    </source>
</evidence>
<dbReference type="Proteomes" id="UP000242972">
    <property type="component" value="Unassembled WGS sequence"/>
</dbReference>
<keyword evidence="6 7" id="KW-0472">Membrane</keyword>
<dbReference type="PROSITE" id="PS00216">
    <property type="entry name" value="SUGAR_TRANSPORT_1"/>
    <property type="match status" value="1"/>
</dbReference>
<proteinExistence type="predicted"/>
<name>A0A2T2WV51_9FIRM</name>
<dbReference type="SUPFAM" id="SSF103473">
    <property type="entry name" value="MFS general substrate transporter"/>
    <property type="match status" value="1"/>
</dbReference>
<feature type="transmembrane region" description="Helical" evidence="7">
    <location>
        <begin position="321"/>
        <end position="344"/>
    </location>
</feature>
<feature type="transmembrane region" description="Helical" evidence="7">
    <location>
        <begin position="155"/>
        <end position="175"/>
    </location>
</feature>
<keyword evidence="5 7" id="KW-1133">Transmembrane helix</keyword>
<dbReference type="InterPro" id="IPR011701">
    <property type="entry name" value="MFS"/>
</dbReference>
<feature type="transmembrane region" description="Helical" evidence="7">
    <location>
        <begin position="181"/>
        <end position="199"/>
    </location>
</feature>
<gene>
    <name evidence="9" type="ORF">C7B46_20230</name>
</gene>
<dbReference type="InterPro" id="IPR005829">
    <property type="entry name" value="Sugar_transporter_CS"/>
</dbReference>
<evidence type="ECO:0000256" key="5">
    <source>
        <dbReference type="ARBA" id="ARBA00022989"/>
    </source>
</evidence>
<dbReference type="CDD" id="cd17325">
    <property type="entry name" value="MFS_MdtG_SLC18_like"/>
    <property type="match status" value="1"/>
</dbReference>
<dbReference type="PROSITE" id="PS50850">
    <property type="entry name" value="MFS"/>
    <property type="match status" value="1"/>
</dbReference>
<keyword evidence="4 7" id="KW-0812">Transmembrane</keyword>
<reference evidence="9 10" key="1">
    <citation type="journal article" date="2014" name="BMC Genomics">
        <title>Comparison of environmental and isolate Sulfobacillus genomes reveals diverse carbon, sulfur, nitrogen, and hydrogen metabolisms.</title>
        <authorList>
            <person name="Justice N.B."/>
            <person name="Norman A."/>
            <person name="Brown C.T."/>
            <person name="Singh A."/>
            <person name="Thomas B.C."/>
            <person name="Banfield J.F."/>
        </authorList>
    </citation>
    <scope>NUCLEOTIDE SEQUENCE [LARGE SCALE GENOMIC DNA]</scope>
    <source>
        <strain evidence="9">AMDSBA4</strain>
    </source>
</reference>
<dbReference type="Gene3D" id="1.20.1250.20">
    <property type="entry name" value="MFS general substrate transporter like domains"/>
    <property type="match status" value="2"/>
</dbReference>
<evidence type="ECO:0000256" key="6">
    <source>
        <dbReference type="ARBA" id="ARBA00023136"/>
    </source>
</evidence>
<comment type="subcellular location">
    <subcellularLocation>
        <location evidence="1">Cell membrane</location>
        <topology evidence="1">Multi-pass membrane protein</topology>
    </subcellularLocation>
</comment>
<feature type="transmembrane region" description="Helical" evidence="7">
    <location>
        <begin position="21"/>
        <end position="39"/>
    </location>
</feature>
<evidence type="ECO:0000259" key="8">
    <source>
        <dbReference type="PROSITE" id="PS50850"/>
    </source>
</evidence>